<proteinExistence type="predicted"/>
<dbReference type="AlphaFoldDB" id="A0A840V5M4"/>
<reference evidence="2 3" key="1">
    <citation type="submission" date="2020-08" db="EMBL/GenBank/DDBJ databases">
        <title>Genomic Encyclopedia of Type Strains, Phase IV (KMG-IV): sequencing the most valuable type-strain genomes for metagenomic binning, comparative biology and taxonomic classification.</title>
        <authorList>
            <person name="Goeker M."/>
        </authorList>
    </citation>
    <scope>NUCLEOTIDE SEQUENCE [LARGE SCALE GENOMIC DNA]</scope>
    <source>
        <strain evidence="2 3">DSM 28570</strain>
    </source>
</reference>
<feature type="signal peptide" evidence="1">
    <location>
        <begin position="1"/>
        <end position="22"/>
    </location>
</feature>
<evidence type="ECO:0000313" key="3">
    <source>
        <dbReference type="Proteomes" id="UP000539642"/>
    </source>
</evidence>
<evidence type="ECO:0008006" key="4">
    <source>
        <dbReference type="Google" id="ProtNLM"/>
    </source>
</evidence>
<dbReference type="RefSeq" id="WP_183351862.1">
    <property type="nucleotide sequence ID" value="NZ_JACHEO010000018.1"/>
</dbReference>
<evidence type="ECO:0000313" key="2">
    <source>
        <dbReference type="EMBL" id="MBB5349049.1"/>
    </source>
</evidence>
<sequence length="132" mass="14196">MKKTISVVFALALLAAPGAVFAQNNVSVRTVTTESAGTISEINPDTLIIRSETSSSPMNYTYTKSTTYVDDAGMPVSMETVRSGLPVTVYYTQEGDRMVATKVVVRKTTTTTEGVPTIEKKQTTTTTTSETK</sequence>
<protein>
    <recommendedName>
        <fullName evidence="4">DUF5666 domain-containing protein</fullName>
    </recommendedName>
</protein>
<name>A0A840V5M4_9BACT</name>
<keyword evidence="1" id="KW-0732">Signal</keyword>
<accession>A0A840V5M4</accession>
<keyword evidence="3" id="KW-1185">Reference proteome</keyword>
<gene>
    <name evidence="2" type="ORF">HNQ81_002796</name>
</gene>
<organism evidence="2 3">
    <name type="scientific">Desulfoprunum benzoelyticum</name>
    <dbReference type="NCBI Taxonomy" id="1506996"/>
    <lineage>
        <taxon>Bacteria</taxon>
        <taxon>Pseudomonadati</taxon>
        <taxon>Thermodesulfobacteriota</taxon>
        <taxon>Desulfobulbia</taxon>
        <taxon>Desulfobulbales</taxon>
        <taxon>Desulfobulbaceae</taxon>
        <taxon>Desulfoprunum</taxon>
    </lineage>
</organism>
<dbReference type="Proteomes" id="UP000539642">
    <property type="component" value="Unassembled WGS sequence"/>
</dbReference>
<dbReference type="EMBL" id="JACHEO010000018">
    <property type="protein sequence ID" value="MBB5349049.1"/>
    <property type="molecule type" value="Genomic_DNA"/>
</dbReference>
<feature type="chain" id="PRO_5032687141" description="DUF5666 domain-containing protein" evidence="1">
    <location>
        <begin position="23"/>
        <end position="132"/>
    </location>
</feature>
<evidence type="ECO:0000256" key="1">
    <source>
        <dbReference type="SAM" id="SignalP"/>
    </source>
</evidence>
<comment type="caution">
    <text evidence="2">The sequence shown here is derived from an EMBL/GenBank/DDBJ whole genome shotgun (WGS) entry which is preliminary data.</text>
</comment>